<dbReference type="OrthoDB" id="333770at2759"/>
<sequence length="312" mass="36465">MQNVVKCLYPKVWRIPEDYISRSILKSEFYQEKHCKIHALKVISGSSLLHFSPFDSALALNLLLEKKPQENSNINFKLHPLYKGAINRLINSIINYRFELLPYFFKKFSELHEVNALRALVTVIIHRDVISRFNTNTLIDLSYLTAHHIPRDCYIFDDFDRISENFILYNKFYKLLLASLFARGEILLNKVLIYKLLYSLAKVPFKLEQSKELSLYLKHKVIKELESDSWEAQHLVGIYWSLGTLGILDSELLSSIYSSIGPIVDYIDTKHLQLALSISSKLDDKLSKKFTELIKDKLQTYSKLGVKWKQRK</sequence>
<name>L1LDJ9_THEEQ</name>
<gene>
    <name evidence="1" type="ORF">BEWA_052930</name>
</gene>
<reference evidence="1 2" key="1">
    <citation type="journal article" date="2012" name="BMC Genomics">
        <title>Comparative genomic analysis and phylogenetic position of Theileria equi.</title>
        <authorList>
            <person name="Kappmeyer L.S."/>
            <person name="Thiagarajan M."/>
            <person name="Herndon D.R."/>
            <person name="Ramsay J.D."/>
            <person name="Caler E."/>
            <person name="Djikeng A."/>
            <person name="Gillespie J.J."/>
            <person name="Lau A.O."/>
            <person name="Roalson E.H."/>
            <person name="Silva J.C."/>
            <person name="Silva M.G."/>
            <person name="Suarez C.E."/>
            <person name="Ueti M.W."/>
            <person name="Nene V.M."/>
            <person name="Mealey R.H."/>
            <person name="Knowles D.P."/>
            <person name="Brayton K.A."/>
        </authorList>
    </citation>
    <scope>NUCLEOTIDE SEQUENCE [LARGE SCALE GENOMIC DNA]</scope>
    <source>
        <strain evidence="1 2">WA</strain>
    </source>
</reference>
<dbReference type="Proteomes" id="UP000031512">
    <property type="component" value="Unassembled WGS sequence"/>
</dbReference>
<evidence type="ECO:0000313" key="2">
    <source>
        <dbReference type="Proteomes" id="UP000031512"/>
    </source>
</evidence>
<accession>L1LDJ9</accession>
<comment type="caution">
    <text evidence="1">The sequence shown here is derived from an EMBL/GenBank/DDBJ whole genome shotgun (WGS) entry which is preliminary data.</text>
</comment>
<dbReference type="VEuPathDB" id="PiroplasmaDB:BEWA_052930"/>
<dbReference type="KEGG" id="beq:BEWA_052930"/>
<keyword evidence="2" id="KW-1185">Reference proteome</keyword>
<organism evidence="1 2">
    <name type="scientific">Theileria equi strain WA</name>
    <dbReference type="NCBI Taxonomy" id="1537102"/>
    <lineage>
        <taxon>Eukaryota</taxon>
        <taxon>Sar</taxon>
        <taxon>Alveolata</taxon>
        <taxon>Apicomplexa</taxon>
        <taxon>Aconoidasida</taxon>
        <taxon>Piroplasmida</taxon>
        <taxon>Theileriidae</taxon>
        <taxon>Theileria</taxon>
    </lineage>
</organism>
<dbReference type="RefSeq" id="XP_004832690.1">
    <property type="nucleotide sequence ID" value="XM_004832633.1"/>
</dbReference>
<protein>
    <submittedName>
        <fullName evidence="1">Uncharacterized protein</fullName>
    </submittedName>
</protein>
<evidence type="ECO:0000313" key="1">
    <source>
        <dbReference type="EMBL" id="EKX73238.1"/>
    </source>
</evidence>
<proteinExistence type="predicted"/>
<dbReference type="GeneID" id="15802845"/>
<dbReference type="eggNOG" id="ENOG502QXCS">
    <property type="taxonomic scope" value="Eukaryota"/>
</dbReference>
<dbReference type="AlphaFoldDB" id="L1LDJ9"/>
<dbReference type="EMBL" id="ACOU01000003">
    <property type="protein sequence ID" value="EKX73238.1"/>
    <property type="molecule type" value="Genomic_DNA"/>
</dbReference>